<dbReference type="SFLD" id="SFLDS00001">
    <property type="entry name" value="Enolase"/>
    <property type="match status" value="1"/>
</dbReference>
<dbReference type="SUPFAM" id="SSF51604">
    <property type="entry name" value="Enolase C-terminal domain-like"/>
    <property type="match status" value="1"/>
</dbReference>
<feature type="binding site" evidence="13">
    <location>
        <position position="287"/>
    </location>
    <ligand>
        <name>Mg(2+)</name>
        <dbReference type="ChEBI" id="CHEBI:18420"/>
    </ligand>
</feature>
<evidence type="ECO:0000313" key="17">
    <source>
        <dbReference type="EMBL" id="MFC5366640.1"/>
    </source>
</evidence>
<comment type="similarity">
    <text evidence="4">Belongs to the methylaspartate ammonia-lyase family.</text>
</comment>
<comment type="catalytic activity">
    <reaction evidence="1">
        <text>(2S,3S)-3-methyl-L-aspartate = mesaconate + NH4(+)</text>
        <dbReference type="Rhea" id="RHEA:12829"/>
        <dbReference type="ChEBI" id="CHEBI:28938"/>
        <dbReference type="ChEBI" id="CHEBI:36986"/>
        <dbReference type="ChEBI" id="CHEBI:58724"/>
        <dbReference type="EC" id="4.3.1.2"/>
    </reaction>
</comment>
<comment type="pathway">
    <text evidence="3">Amino-acid degradation; L-glutamate degradation via mesaconate pathway; acetate and pyruvate from L-glutamate: step 2/4.</text>
</comment>
<dbReference type="Pfam" id="PF05034">
    <property type="entry name" value="MAAL_N"/>
    <property type="match status" value="1"/>
</dbReference>
<dbReference type="SFLD" id="SFLDG00151">
    <property type="entry name" value="methylaspartate_ammonia-lyase"/>
    <property type="match status" value="1"/>
</dbReference>
<feature type="binding site" evidence="11">
    <location>
        <position position="175"/>
    </location>
    <ligand>
        <name>(2S,3S)-3-methyl-L-aspartate</name>
        <dbReference type="ChEBI" id="CHEBI:58724"/>
    </ligand>
</feature>
<evidence type="ECO:0000256" key="1">
    <source>
        <dbReference type="ARBA" id="ARBA00000789"/>
    </source>
</evidence>
<dbReference type="Gene3D" id="3.30.390.10">
    <property type="entry name" value="Enolase-like, N-terminal domain"/>
    <property type="match status" value="1"/>
</dbReference>
<name>A0ABD5R9Q3_9EURY</name>
<keyword evidence="7 13" id="KW-0479">Metal-binding</keyword>
<evidence type="ECO:0000256" key="7">
    <source>
        <dbReference type="ARBA" id="ARBA00022723"/>
    </source>
</evidence>
<evidence type="ECO:0000256" key="11">
    <source>
        <dbReference type="PIRSR" id="PIRSR017107-2"/>
    </source>
</evidence>
<feature type="domain" description="Methylaspartate ammonia-lyase C-terminal" evidence="16">
    <location>
        <begin position="166"/>
        <end position="424"/>
    </location>
</feature>
<evidence type="ECO:0000256" key="2">
    <source>
        <dbReference type="ARBA" id="ARBA00001946"/>
    </source>
</evidence>
<dbReference type="InterPro" id="IPR022662">
    <property type="entry name" value="MeAsp_NH4-lyase_C"/>
</dbReference>
<dbReference type="Pfam" id="PF07476">
    <property type="entry name" value="MAAL_C"/>
    <property type="match status" value="1"/>
</dbReference>
<dbReference type="PANTHER" id="PTHR48073">
    <property type="entry name" value="O-SUCCINYLBENZOATE SYNTHASE-RELATED"/>
    <property type="match status" value="1"/>
</dbReference>
<sequence>MRIESIRAVPTLSAFFFDDQRAIVQGAERDGFGYRGDPVTPGFDAIREPGEALTVEIDLSDGTTATGDCAAVQYSGAGGRDPRFVPDDYRSVIEGQIAAEFAGRDPYRFGRNSAILRGIADPITGTDRLHTAVRYGVSQALLSAAATARRTTMTDVLAEEFDTDPANEPVPVFGQSGDARRVNARKMLKKRVPVLPHGLFNSLEKVGREGEKLVEYVRWLAESADEIGTEAGDTDSTDSADSYDPRFHVDVYGTLGELFGPPYDRPEVVDYFRDLQQAAGDYDLSVEGPIDAGGRAEQIHAMSELRDGLGDAGIGVDLVADEWCNTLSDVRAFVDAGAADFVQVKTPDLGGIGRSAEAVLACRGTDTRAYLGGTCNETDTSARACAHVALATDAGQLLAKPGMGFDEGFMIVTNEMRRTLARRRHARGDSRSTETDPEATADD</sequence>
<comment type="subunit">
    <text evidence="5">Homodimer.</text>
</comment>
<dbReference type="GO" id="GO:0050096">
    <property type="term" value="F:methylaspartate ammonia-lyase activity"/>
    <property type="evidence" value="ECO:0007669"/>
    <property type="project" value="UniProtKB-EC"/>
</dbReference>
<dbReference type="InterPro" id="IPR022665">
    <property type="entry name" value="MeAsp_NH4-lyase_N"/>
</dbReference>
<evidence type="ECO:0000259" key="16">
    <source>
        <dbReference type="Pfam" id="PF07476"/>
    </source>
</evidence>
<evidence type="ECO:0000256" key="12">
    <source>
        <dbReference type="PIRSR" id="PIRSR017107-3"/>
    </source>
</evidence>
<evidence type="ECO:0000256" key="14">
    <source>
        <dbReference type="SAM" id="MobiDB-lite"/>
    </source>
</evidence>
<evidence type="ECO:0000256" key="6">
    <source>
        <dbReference type="ARBA" id="ARBA00012993"/>
    </source>
</evidence>
<evidence type="ECO:0000256" key="10">
    <source>
        <dbReference type="PIRSR" id="PIRSR017107-1"/>
    </source>
</evidence>
<evidence type="ECO:0000259" key="15">
    <source>
        <dbReference type="Pfam" id="PF05034"/>
    </source>
</evidence>
<feature type="site" description="Transition state stabilizer" evidence="12">
    <location>
        <position position="197"/>
    </location>
</feature>
<evidence type="ECO:0000313" key="18">
    <source>
        <dbReference type="Proteomes" id="UP001596201"/>
    </source>
</evidence>
<keyword evidence="8 13" id="KW-0460">Magnesium</keyword>
<dbReference type="SUPFAM" id="SSF54826">
    <property type="entry name" value="Enolase N-terminal domain-like"/>
    <property type="match status" value="1"/>
</dbReference>
<organism evidence="17 18">
    <name type="scientific">Salinirubrum litoreum</name>
    <dbReference type="NCBI Taxonomy" id="1126234"/>
    <lineage>
        <taxon>Archaea</taxon>
        <taxon>Methanobacteriati</taxon>
        <taxon>Methanobacteriota</taxon>
        <taxon>Stenosarchaea group</taxon>
        <taxon>Halobacteria</taxon>
        <taxon>Halobacteriales</taxon>
        <taxon>Haloferacaceae</taxon>
        <taxon>Salinirubrum</taxon>
    </lineage>
</organism>
<keyword evidence="9 17" id="KW-0456">Lyase</keyword>
<evidence type="ECO:0000256" key="13">
    <source>
        <dbReference type="PIRSR" id="PIRSR017107-4"/>
    </source>
</evidence>
<dbReference type="InterPro" id="IPR036849">
    <property type="entry name" value="Enolase-like_C_sf"/>
</dbReference>
<dbReference type="InterPro" id="IPR029017">
    <property type="entry name" value="Enolase-like_N"/>
</dbReference>
<feature type="active site" description="Proton acceptor" evidence="10">
    <location>
        <position position="345"/>
    </location>
</feature>
<accession>A0ABD5R9Q3</accession>
<keyword evidence="18" id="KW-1185">Reference proteome</keyword>
<feature type="domain" description="Methylaspartate ammonia-lyase N-terminal" evidence="15">
    <location>
        <begin position="1"/>
        <end position="162"/>
    </location>
</feature>
<dbReference type="Gene3D" id="3.20.20.120">
    <property type="entry name" value="Enolase-like C-terminal domain"/>
    <property type="match status" value="1"/>
</dbReference>
<feature type="region of interest" description="Disordered" evidence="14">
    <location>
        <begin position="421"/>
        <end position="443"/>
    </location>
</feature>
<reference evidence="17 18" key="1">
    <citation type="journal article" date="2019" name="Int. J. Syst. Evol. Microbiol.">
        <title>The Global Catalogue of Microorganisms (GCM) 10K type strain sequencing project: providing services to taxonomists for standard genome sequencing and annotation.</title>
        <authorList>
            <consortium name="The Broad Institute Genomics Platform"/>
            <consortium name="The Broad Institute Genome Sequencing Center for Infectious Disease"/>
            <person name="Wu L."/>
            <person name="Ma J."/>
        </authorList>
    </citation>
    <scope>NUCLEOTIDE SEQUENCE [LARGE SCALE GENOMIC DNA]</scope>
    <source>
        <strain evidence="17 18">CGMCC 1.12237</strain>
    </source>
</reference>
<dbReference type="AlphaFoldDB" id="A0ABD5R9Q3"/>
<evidence type="ECO:0000256" key="3">
    <source>
        <dbReference type="ARBA" id="ARBA00004675"/>
    </source>
</evidence>
<evidence type="ECO:0000256" key="5">
    <source>
        <dbReference type="ARBA" id="ARBA00011738"/>
    </source>
</evidence>
<protein>
    <recommendedName>
        <fullName evidence="6">methylaspartate ammonia-lyase</fullName>
        <ecNumber evidence="6">4.3.1.2</ecNumber>
    </recommendedName>
</protein>
<evidence type="ECO:0000256" key="4">
    <source>
        <dbReference type="ARBA" id="ARBA00009954"/>
    </source>
</evidence>
<comment type="cofactor">
    <cofactor evidence="2 13">
        <name>Mg(2+)</name>
        <dbReference type="ChEBI" id="CHEBI:18420"/>
    </cofactor>
</comment>
<dbReference type="EC" id="4.3.1.2" evidence="6"/>
<dbReference type="InterPro" id="IPR006395">
    <property type="entry name" value="Me_Asp_am_lyase"/>
</dbReference>
<dbReference type="NCBIfam" id="TIGR01502">
    <property type="entry name" value="B_methylAsp_ase"/>
    <property type="match status" value="1"/>
</dbReference>
<feature type="binding site" evidence="13">
    <location>
        <position position="321"/>
    </location>
    <ligand>
        <name>Mg(2+)</name>
        <dbReference type="ChEBI" id="CHEBI:18420"/>
    </ligand>
</feature>
<feature type="binding site" evidence="13">
    <location>
        <position position="250"/>
    </location>
    <ligand>
        <name>Mg(2+)</name>
        <dbReference type="ChEBI" id="CHEBI:18420"/>
    </ligand>
</feature>
<gene>
    <name evidence="17" type="ORF">ACFPJ5_06785</name>
</gene>
<dbReference type="PIRSF" id="PIRSF017107">
    <property type="entry name" value="MAL"/>
    <property type="match status" value="1"/>
</dbReference>
<proteinExistence type="inferred from homology"/>
<dbReference type="PANTHER" id="PTHR48073:SF2">
    <property type="entry name" value="O-SUCCINYLBENZOATE SYNTHASE"/>
    <property type="match status" value="1"/>
</dbReference>
<dbReference type="EMBL" id="JBHSKX010000001">
    <property type="protein sequence ID" value="MFC5366640.1"/>
    <property type="molecule type" value="Genomic_DNA"/>
</dbReference>
<dbReference type="Proteomes" id="UP001596201">
    <property type="component" value="Unassembled WGS sequence"/>
</dbReference>
<dbReference type="GO" id="GO:0046872">
    <property type="term" value="F:metal ion binding"/>
    <property type="evidence" value="ECO:0007669"/>
    <property type="project" value="UniProtKB-KW"/>
</dbReference>
<dbReference type="SFLD" id="SFLDF00007">
    <property type="entry name" value="methylaspartate_ammonia-lyase"/>
    <property type="match status" value="1"/>
</dbReference>
<feature type="binding site" evidence="11">
    <location>
        <position position="343"/>
    </location>
    <ligand>
        <name>(2S,3S)-3-methyl-L-aspartate</name>
        <dbReference type="ChEBI" id="CHEBI:58724"/>
    </ligand>
</feature>
<comment type="caution">
    <text evidence="17">The sequence shown here is derived from an EMBL/GenBank/DDBJ whole genome shotgun (WGS) entry which is preliminary data.</text>
</comment>
<evidence type="ECO:0000256" key="8">
    <source>
        <dbReference type="ARBA" id="ARBA00022842"/>
    </source>
</evidence>
<dbReference type="RefSeq" id="WP_227228021.1">
    <property type="nucleotide sequence ID" value="NZ_JAJCVJ010000001.1"/>
</dbReference>
<evidence type="ECO:0000256" key="9">
    <source>
        <dbReference type="ARBA" id="ARBA00023239"/>
    </source>
</evidence>